<dbReference type="InterPro" id="IPR009061">
    <property type="entry name" value="DNA-bd_dom_put_sf"/>
</dbReference>
<evidence type="ECO:0000313" key="2">
    <source>
        <dbReference type="Proteomes" id="UP000287394"/>
    </source>
</evidence>
<accession>A0A402D2P8</accession>
<dbReference type="InterPro" id="IPR000551">
    <property type="entry name" value="MerR-type_HTH_dom"/>
</dbReference>
<dbReference type="Gene3D" id="1.10.1660.10">
    <property type="match status" value="1"/>
</dbReference>
<organism evidence="1 2">
    <name type="scientific">Capsulimonas corticalis</name>
    <dbReference type="NCBI Taxonomy" id="2219043"/>
    <lineage>
        <taxon>Bacteria</taxon>
        <taxon>Bacillati</taxon>
        <taxon>Armatimonadota</taxon>
        <taxon>Armatimonadia</taxon>
        <taxon>Capsulimonadales</taxon>
        <taxon>Capsulimonadaceae</taxon>
        <taxon>Capsulimonas</taxon>
    </lineage>
</organism>
<dbReference type="SUPFAM" id="SSF46955">
    <property type="entry name" value="Putative DNA-binding domain"/>
    <property type="match status" value="1"/>
</dbReference>
<dbReference type="PANTHER" id="PTHR30204:SF58">
    <property type="entry name" value="HTH-TYPE TRANSCRIPTIONAL REGULATOR YFMP"/>
    <property type="match status" value="1"/>
</dbReference>
<dbReference type="GO" id="GO:0003700">
    <property type="term" value="F:DNA-binding transcription factor activity"/>
    <property type="evidence" value="ECO:0007669"/>
    <property type="project" value="InterPro"/>
</dbReference>
<dbReference type="RefSeq" id="WP_119323759.1">
    <property type="nucleotide sequence ID" value="NZ_AP025739.1"/>
</dbReference>
<proteinExistence type="predicted"/>
<evidence type="ECO:0000313" key="1">
    <source>
        <dbReference type="EMBL" id="BDI29933.1"/>
    </source>
</evidence>
<gene>
    <name evidence="1" type="ORF">CCAX7_19840</name>
</gene>
<dbReference type="InterPro" id="IPR047057">
    <property type="entry name" value="MerR_fam"/>
</dbReference>
<dbReference type="GO" id="GO:0003677">
    <property type="term" value="F:DNA binding"/>
    <property type="evidence" value="ECO:0007669"/>
    <property type="project" value="InterPro"/>
</dbReference>
<dbReference type="PANTHER" id="PTHR30204">
    <property type="entry name" value="REDOX-CYCLING DRUG-SENSING TRANSCRIPTIONAL ACTIVATOR SOXR"/>
    <property type="match status" value="1"/>
</dbReference>
<name>A0A402D2P8_9BACT</name>
<dbReference type="Proteomes" id="UP000287394">
    <property type="component" value="Chromosome"/>
</dbReference>
<sequence>MAFVKDRNQPIYTISIAAKLVRPMGGRGGDDVKPIHAQTLRMYDRLGLVKPQKVGKNRFYSDRDIERLQKIQHFTQDIGINLAGVAYIFALMDQVQQAGAGAEAMETMLRDAEETLREWINNGEE</sequence>
<reference evidence="1 2" key="1">
    <citation type="journal article" date="2019" name="Int. J. Syst. Evol. Microbiol.">
        <title>Capsulimonas corticalis gen. nov., sp. nov., an aerobic capsulated bacterium, of a novel bacterial order, Capsulimonadales ord. nov., of the class Armatimonadia of the phylum Armatimonadetes.</title>
        <authorList>
            <person name="Li J."/>
            <person name="Kudo C."/>
            <person name="Tonouchi A."/>
        </authorList>
    </citation>
    <scope>NUCLEOTIDE SEQUENCE [LARGE SCALE GENOMIC DNA]</scope>
    <source>
        <strain evidence="1 2">AX-7</strain>
    </source>
</reference>
<dbReference type="AlphaFoldDB" id="A0A402D2P8"/>
<keyword evidence="2" id="KW-1185">Reference proteome</keyword>
<dbReference type="KEGG" id="ccot:CCAX7_19840"/>
<protein>
    <submittedName>
        <fullName evidence="1">Uncharacterized protein</fullName>
    </submittedName>
</protein>
<dbReference type="Pfam" id="PF13411">
    <property type="entry name" value="MerR_1"/>
    <property type="match status" value="1"/>
</dbReference>
<dbReference type="EMBL" id="AP025739">
    <property type="protein sequence ID" value="BDI29933.1"/>
    <property type="molecule type" value="Genomic_DNA"/>
</dbReference>
<dbReference type="PROSITE" id="PS50937">
    <property type="entry name" value="HTH_MERR_2"/>
    <property type="match status" value="1"/>
</dbReference>
<dbReference type="OrthoDB" id="9814833at2"/>
<dbReference type="SMART" id="SM00422">
    <property type="entry name" value="HTH_MERR"/>
    <property type="match status" value="1"/>
</dbReference>